<geneLocation type="mitochondrion" evidence="1"/>
<reference evidence="1" key="2">
    <citation type="journal article" date="2014" name="FEMS Microbiol. Lett.">
        <title>Mobile elements and mitochondrial genome expansion in the soil fungus and potato pathogen Rhizoctonia solani AG-3.</title>
        <authorList>
            <person name="Losada L."/>
            <person name="Pakala S.B."/>
            <person name="Fedorova N.D."/>
            <person name="Joardar V."/>
            <person name="Shabalina S.A."/>
            <person name="Hostetler J."/>
            <person name="Pakala S.M."/>
            <person name="Zafar N."/>
            <person name="Thomas E."/>
            <person name="Rodriguez-Carres M."/>
            <person name="Dean R."/>
            <person name="Vilgalys R."/>
            <person name="Nierman W.C."/>
            <person name="Cubeta M.A."/>
        </authorList>
    </citation>
    <scope>NUCLEOTIDE SEQUENCE</scope>
    <source>
        <strain evidence="1">AG3 Rhs1AP</strain>
    </source>
</reference>
<keyword evidence="1" id="KW-0496">Mitochondrion</keyword>
<accession>N0A330</accession>
<dbReference type="EMBL" id="KC352446">
    <property type="protein sequence ID" value="AGK45345.1"/>
    <property type="molecule type" value="Genomic_DNA"/>
</dbReference>
<sequence length="65" mass="7643">MRNLLRTVQLKLCGPYKFTHQKIIDFLIILLFISPVTTDSKDETDIYKSVTRQHSSIPKNHQSKR</sequence>
<dbReference type="AlphaFoldDB" id="N0A330"/>
<name>N0A330_9AGAM</name>
<gene>
    <name evidence="1" type="ORF">RSOL_m00020</name>
</gene>
<dbReference type="GeneID" id="16029473"/>
<evidence type="ECO:0000313" key="1">
    <source>
        <dbReference type="EMBL" id="AGK45345.1"/>
    </source>
</evidence>
<dbReference type="RefSeq" id="YP_008081969.1">
    <property type="nucleotide sequence ID" value="NC_021436.1"/>
</dbReference>
<proteinExistence type="predicted"/>
<reference evidence="1" key="1">
    <citation type="submission" date="2012-12" db="EMBL/GenBank/DDBJ databases">
        <authorList>
            <person name="Pakala S."/>
            <person name="Fedorova N."/>
            <person name="Joardar V."/>
            <person name="Shabalina S."/>
            <person name="Hostetler J."/>
            <person name="Pakala S."/>
            <person name="Zafar N."/>
            <person name="Nierman W."/>
            <person name="Cubeta M."/>
        </authorList>
    </citation>
    <scope>NUCLEOTIDE SEQUENCE</scope>
    <source>
        <strain evidence="1">AG3 Rhs1AP</strain>
    </source>
</reference>
<organism evidence="1">
    <name type="scientific">Rhizoctonia solani</name>
    <dbReference type="NCBI Taxonomy" id="456999"/>
    <lineage>
        <taxon>Eukaryota</taxon>
        <taxon>Fungi</taxon>
        <taxon>Dikarya</taxon>
        <taxon>Basidiomycota</taxon>
        <taxon>Agaricomycotina</taxon>
        <taxon>Agaricomycetes</taxon>
        <taxon>Cantharellales</taxon>
        <taxon>Ceratobasidiaceae</taxon>
        <taxon>Rhizoctonia</taxon>
    </lineage>
</organism>
<protein>
    <submittedName>
        <fullName evidence="1">Uncharacterized protein</fullName>
    </submittedName>
</protein>